<dbReference type="InterPro" id="IPR036770">
    <property type="entry name" value="Ankyrin_rpt-contain_sf"/>
</dbReference>
<comment type="caution">
    <text evidence="1">The sequence shown here is derived from an EMBL/GenBank/DDBJ whole genome shotgun (WGS) entry which is preliminary data.</text>
</comment>
<dbReference type="AlphaFoldDB" id="A0A4Z1T177"/>
<proteinExistence type="predicted"/>
<protein>
    <submittedName>
        <fullName evidence="1">Ankyrin repeat protein 1</fullName>
    </submittedName>
</protein>
<dbReference type="EMBL" id="VDLU01000001">
    <property type="protein sequence ID" value="TNJ30725.1"/>
    <property type="molecule type" value="Genomic_DNA"/>
</dbReference>
<reference evidence="1 2" key="1">
    <citation type="submission" date="2019-05" db="EMBL/GenBank/DDBJ databases">
        <title>The compact genome of Giardia muris reveals important steps in the evolution of intestinal protozoan parasites.</title>
        <authorList>
            <person name="Xu F."/>
            <person name="Jimenez-Gonzalez A."/>
            <person name="Einarsson E."/>
            <person name="Astvaldsson A."/>
            <person name="Peirasmaki D."/>
            <person name="Eckmann L."/>
            <person name="Andersson J.O."/>
            <person name="Svard S.G."/>
            <person name="Jerlstrom-Hultqvist J."/>
        </authorList>
    </citation>
    <scope>NUCLEOTIDE SEQUENCE [LARGE SCALE GENOMIC DNA]</scope>
    <source>
        <strain evidence="1 2">Roberts-Thomson</strain>
    </source>
</reference>
<sequence length="609" mass="67922">MQVDLDAFEAARSGNLQALRDALARRQGRIDANDRGETILMCSAKNGHEHCIEEILRNPGYEGRVDKMGRTALMHAAINGHATCVSLLCPEEKHKQDTDGITALMHAIIHGQDHIVSLLVDEAPSQAQGSVTTLMIAAEYDNIPLIKQLMEKQRGLHDSNGWTALMYAIQGGACNAVELLYKEEWKLITKDEMSALMIAAMIGRVEAVRLLASMPCQDWQDKRGMTALMYAADNGFTDCVELLKGSSHIVDNLNRTALMYAASKGHTDCVSILLETPDIFDSNGRNALMHAADSNSLEAIRVILARRPSLDFQRHEEAMILAAKHGYSECLEALFAARPAGSRNLIDCYWSAILAAAVYGYEACLRVLARDNESVFLTVRSRNLDRVALSALDIAVCMGYTKCVECLLDYPNRDRDRMHDIFNPLKHAANRGYTDIVRLLISRQKPIERVRGGPFNFDIGKTVSEAAKNGRPECLQLMLNEYSNGPSKEVLYYTCQGGYIKCARILMSSSSTVATRHFLDFRQRETTPLMAAARSGFYECAKFIVEYFVRERDSEGNPAIRYAILSVAINCVELLSSYERVTPCFDEGLRYLPIDLARKYDLSDCVELL</sequence>
<evidence type="ECO:0000313" key="2">
    <source>
        <dbReference type="Proteomes" id="UP000315496"/>
    </source>
</evidence>
<evidence type="ECO:0000313" key="1">
    <source>
        <dbReference type="EMBL" id="TNJ30725.1"/>
    </source>
</evidence>
<dbReference type="OrthoDB" id="341259at2759"/>
<dbReference type="Gene3D" id="1.25.40.20">
    <property type="entry name" value="Ankyrin repeat-containing domain"/>
    <property type="match status" value="4"/>
</dbReference>
<keyword evidence="2" id="KW-1185">Reference proteome</keyword>
<gene>
    <name evidence="1" type="ORF">GMRT_15372</name>
</gene>
<accession>A0A4Z1T177</accession>
<name>A0A4Z1T177_GIAMU</name>
<dbReference type="InterPro" id="IPR002110">
    <property type="entry name" value="Ankyrin_rpt"/>
</dbReference>
<dbReference type="SUPFAM" id="SSF48403">
    <property type="entry name" value="Ankyrin repeat"/>
    <property type="match status" value="2"/>
</dbReference>
<dbReference type="Pfam" id="PF12796">
    <property type="entry name" value="Ank_2"/>
    <property type="match status" value="5"/>
</dbReference>
<dbReference type="PANTHER" id="PTHR24120:SF4">
    <property type="entry name" value="GH07239P"/>
    <property type="match status" value="1"/>
</dbReference>
<dbReference type="Proteomes" id="UP000315496">
    <property type="component" value="Chromosome 1"/>
</dbReference>
<organism evidence="1 2">
    <name type="scientific">Giardia muris</name>
    <dbReference type="NCBI Taxonomy" id="5742"/>
    <lineage>
        <taxon>Eukaryota</taxon>
        <taxon>Metamonada</taxon>
        <taxon>Diplomonadida</taxon>
        <taxon>Hexamitidae</taxon>
        <taxon>Giardiinae</taxon>
        <taxon>Giardia</taxon>
    </lineage>
</organism>
<dbReference type="SMART" id="SM00248">
    <property type="entry name" value="ANK"/>
    <property type="match status" value="16"/>
</dbReference>
<dbReference type="VEuPathDB" id="GiardiaDB:GMRT_15372"/>
<dbReference type="PANTHER" id="PTHR24120">
    <property type="entry name" value="GH07239P"/>
    <property type="match status" value="1"/>
</dbReference>